<dbReference type="AlphaFoldDB" id="A0A0E9SCQ7"/>
<proteinExistence type="predicted"/>
<evidence type="ECO:0000313" key="1">
    <source>
        <dbReference type="EMBL" id="JAH39056.1"/>
    </source>
</evidence>
<accession>A0A0E9SCQ7</accession>
<sequence>MVSTNGGSCYSTDMFQRVEAVIREIQEEKMKEKIKQLEKLHKTANKTEWQNIYHSYYQNHETRR</sequence>
<dbReference type="EMBL" id="GBXM01069521">
    <property type="protein sequence ID" value="JAH39056.1"/>
    <property type="molecule type" value="Transcribed_RNA"/>
</dbReference>
<name>A0A0E9SCQ7_ANGAN</name>
<reference evidence="1" key="1">
    <citation type="submission" date="2014-11" db="EMBL/GenBank/DDBJ databases">
        <authorList>
            <person name="Amaro Gonzalez C."/>
        </authorList>
    </citation>
    <scope>NUCLEOTIDE SEQUENCE</scope>
</reference>
<organism evidence="1">
    <name type="scientific">Anguilla anguilla</name>
    <name type="common">European freshwater eel</name>
    <name type="synonym">Muraena anguilla</name>
    <dbReference type="NCBI Taxonomy" id="7936"/>
    <lineage>
        <taxon>Eukaryota</taxon>
        <taxon>Metazoa</taxon>
        <taxon>Chordata</taxon>
        <taxon>Craniata</taxon>
        <taxon>Vertebrata</taxon>
        <taxon>Euteleostomi</taxon>
        <taxon>Actinopterygii</taxon>
        <taxon>Neopterygii</taxon>
        <taxon>Teleostei</taxon>
        <taxon>Anguilliformes</taxon>
        <taxon>Anguillidae</taxon>
        <taxon>Anguilla</taxon>
    </lineage>
</organism>
<reference evidence="1" key="2">
    <citation type="journal article" date="2015" name="Fish Shellfish Immunol.">
        <title>Early steps in the European eel (Anguilla anguilla)-Vibrio vulnificus interaction in the gills: Role of the RtxA13 toxin.</title>
        <authorList>
            <person name="Callol A."/>
            <person name="Pajuelo D."/>
            <person name="Ebbesson L."/>
            <person name="Teles M."/>
            <person name="MacKenzie S."/>
            <person name="Amaro C."/>
        </authorList>
    </citation>
    <scope>NUCLEOTIDE SEQUENCE</scope>
</reference>
<protein>
    <submittedName>
        <fullName evidence="1">Uncharacterized protein</fullName>
    </submittedName>
</protein>